<dbReference type="AlphaFoldDB" id="A0A1H7ZQ90"/>
<keyword evidence="8" id="KW-0282">Flagellum</keyword>
<sequence length="260" mass="26833">MIDTIGLLTSRSQEALWLGLIVFLRVGATLALVPLFGEQVIPMRVRIAISLAFTLIVAPAAIPAGFAMPTSFRGAIGLTGPEVLAGIFFGLLLRFMIFALQIAGAIIAQSTSLSQLFGGTAGADPQAAVGQILTVTALALVALTGLHTTFAAYMLQTYAMVPVGAPISAALVAEIGVRSVAQTFVLGFTLAVPFVVASLLYNVMLGIMNRAMPQLMVSFVGAPAIAGGGLVLLWVCAPILLPIWLNAFAATLALPGGQMP</sequence>
<feature type="transmembrane region" description="Helical" evidence="7">
    <location>
        <begin position="43"/>
        <end position="62"/>
    </location>
</feature>
<evidence type="ECO:0000256" key="1">
    <source>
        <dbReference type="ARBA" id="ARBA00004651"/>
    </source>
</evidence>
<dbReference type="PRINTS" id="PR00953">
    <property type="entry name" value="TYPE3IMRPROT"/>
</dbReference>
<evidence type="ECO:0000313" key="9">
    <source>
        <dbReference type="Proteomes" id="UP000199585"/>
    </source>
</evidence>
<evidence type="ECO:0000256" key="6">
    <source>
        <dbReference type="ARBA" id="ARBA00023136"/>
    </source>
</evidence>
<evidence type="ECO:0000256" key="5">
    <source>
        <dbReference type="ARBA" id="ARBA00022989"/>
    </source>
</evidence>
<keyword evidence="4 7" id="KW-0812">Transmembrane</keyword>
<organism evidence="8 9">
    <name type="scientific">Loktanella fryxellensis</name>
    <dbReference type="NCBI Taxonomy" id="245187"/>
    <lineage>
        <taxon>Bacteria</taxon>
        <taxon>Pseudomonadati</taxon>
        <taxon>Pseudomonadota</taxon>
        <taxon>Alphaproteobacteria</taxon>
        <taxon>Rhodobacterales</taxon>
        <taxon>Roseobacteraceae</taxon>
        <taxon>Loktanella</taxon>
    </lineage>
</organism>
<accession>A0A1H7ZQ90</accession>
<evidence type="ECO:0000256" key="2">
    <source>
        <dbReference type="ARBA" id="ARBA00009772"/>
    </source>
</evidence>
<evidence type="ECO:0000256" key="7">
    <source>
        <dbReference type="SAM" id="Phobius"/>
    </source>
</evidence>
<keyword evidence="8" id="KW-0969">Cilium</keyword>
<evidence type="ECO:0000256" key="4">
    <source>
        <dbReference type="ARBA" id="ARBA00022692"/>
    </source>
</evidence>
<proteinExistence type="inferred from homology"/>
<dbReference type="PANTHER" id="PTHR30065">
    <property type="entry name" value="FLAGELLAR BIOSYNTHETIC PROTEIN FLIR"/>
    <property type="match status" value="1"/>
</dbReference>
<comment type="similarity">
    <text evidence="2">Belongs to the FliR/MopE/SpaR family.</text>
</comment>
<keyword evidence="9" id="KW-1185">Reference proteome</keyword>
<dbReference type="Proteomes" id="UP000199585">
    <property type="component" value="Unassembled WGS sequence"/>
</dbReference>
<feature type="transmembrane region" description="Helical" evidence="7">
    <location>
        <begin position="128"/>
        <end position="146"/>
    </location>
</feature>
<dbReference type="EMBL" id="FOCI01000002">
    <property type="protein sequence ID" value="SEM60451.1"/>
    <property type="molecule type" value="Genomic_DNA"/>
</dbReference>
<evidence type="ECO:0000256" key="3">
    <source>
        <dbReference type="ARBA" id="ARBA00022475"/>
    </source>
</evidence>
<keyword evidence="6 7" id="KW-0472">Membrane</keyword>
<gene>
    <name evidence="8" type="ORF">SAMN04488003_10276</name>
</gene>
<name>A0A1H7ZQ90_9RHOB</name>
<evidence type="ECO:0000313" key="8">
    <source>
        <dbReference type="EMBL" id="SEM60451.1"/>
    </source>
</evidence>
<feature type="transmembrane region" description="Helical" evidence="7">
    <location>
        <begin position="83"/>
        <end position="108"/>
    </location>
</feature>
<keyword evidence="3" id="KW-1003">Cell membrane</keyword>
<feature type="transmembrane region" description="Helical" evidence="7">
    <location>
        <begin position="15"/>
        <end position="37"/>
    </location>
</feature>
<dbReference type="PANTHER" id="PTHR30065:SF8">
    <property type="entry name" value="FLAGELLAR BIOSYNTHETIC PROTEIN FLIR"/>
    <property type="match status" value="1"/>
</dbReference>
<dbReference type="GO" id="GO:0005886">
    <property type="term" value="C:plasma membrane"/>
    <property type="evidence" value="ECO:0007669"/>
    <property type="project" value="UniProtKB-SubCell"/>
</dbReference>
<keyword evidence="8" id="KW-0966">Cell projection</keyword>
<dbReference type="InterPro" id="IPR002010">
    <property type="entry name" value="T3SS_IM_R"/>
</dbReference>
<reference evidence="8 9" key="1">
    <citation type="submission" date="2016-10" db="EMBL/GenBank/DDBJ databases">
        <authorList>
            <person name="de Groot N.N."/>
        </authorList>
    </citation>
    <scope>NUCLEOTIDE SEQUENCE [LARGE SCALE GENOMIC DNA]</scope>
    <source>
        <strain evidence="8 9">DSM 16213</strain>
    </source>
</reference>
<dbReference type="GO" id="GO:0006605">
    <property type="term" value="P:protein targeting"/>
    <property type="evidence" value="ECO:0007669"/>
    <property type="project" value="InterPro"/>
</dbReference>
<protein>
    <submittedName>
        <fullName evidence="8">Flagellar biosynthetic protein FliR</fullName>
    </submittedName>
</protein>
<keyword evidence="5 7" id="KW-1133">Transmembrane helix</keyword>
<dbReference type="Pfam" id="PF01311">
    <property type="entry name" value="Bac_export_1"/>
    <property type="match status" value="1"/>
</dbReference>
<dbReference type="RefSeq" id="WP_089898487.1">
    <property type="nucleotide sequence ID" value="NZ_FOCI01000002.1"/>
</dbReference>
<feature type="transmembrane region" description="Helical" evidence="7">
    <location>
        <begin position="158"/>
        <end position="177"/>
    </location>
</feature>
<comment type="subcellular location">
    <subcellularLocation>
        <location evidence="1">Cell membrane</location>
        <topology evidence="1">Multi-pass membrane protein</topology>
    </subcellularLocation>
</comment>
<dbReference type="STRING" id="245187.SAMN04488003_10276"/>
<dbReference type="OrthoDB" id="9779817at2"/>
<feature type="transmembrane region" description="Helical" evidence="7">
    <location>
        <begin position="183"/>
        <end position="203"/>
    </location>
</feature>
<feature type="transmembrane region" description="Helical" evidence="7">
    <location>
        <begin position="215"/>
        <end position="245"/>
    </location>
</feature>